<keyword evidence="3" id="KW-1185">Reference proteome</keyword>
<organism evidence="2 3">
    <name type="scientific">Pythium oligandrum</name>
    <name type="common">Mycoparasitic fungus</name>
    <dbReference type="NCBI Taxonomy" id="41045"/>
    <lineage>
        <taxon>Eukaryota</taxon>
        <taxon>Sar</taxon>
        <taxon>Stramenopiles</taxon>
        <taxon>Oomycota</taxon>
        <taxon>Peronosporomycetes</taxon>
        <taxon>Pythiales</taxon>
        <taxon>Pythiaceae</taxon>
        <taxon>Pythium</taxon>
    </lineage>
</organism>
<reference evidence="2" key="1">
    <citation type="submission" date="2019-03" db="EMBL/GenBank/DDBJ databases">
        <title>Long read genome sequence of the mycoparasitic Pythium oligandrum ATCC 38472 isolated from sugarbeet rhizosphere.</title>
        <authorList>
            <person name="Gaulin E."/>
        </authorList>
    </citation>
    <scope>NUCLEOTIDE SEQUENCE</scope>
    <source>
        <strain evidence="2">ATCC 38472_TT</strain>
    </source>
</reference>
<comment type="caution">
    <text evidence="2">The sequence shown here is derived from an EMBL/GenBank/DDBJ whole genome shotgun (WGS) entry which is preliminary data.</text>
</comment>
<dbReference type="OrthoDB" id="125686at2759"/>
<feature type="region of interest" description="Disordered" evidence="1">
    <location>
        <begin position="210"/>
        <end position="330"/>
    </location>
</feature>
<sequence>MASSPRVLSCRFFRFSCDHELFQARYTRSNRTKGTKIMRCFPHCCPEHLPRCYCGCSLHILVTFEDVSTIAASTLVVCARFETEADASDPRRQLAQEIRIPQALTRPHGYASNKEESQWVLAERESEMKQEQMPKNSVLFVMNHHRFPRWYYGYESGATKNQREMRHHLVAYVLDLRPTERHRPQHGMVPGRIIGRLKSPGFLLLSYRRAGTTATKTREDTRQEEEEQQEEVEAAFDPDEQSSTEEEAFEEGENSLEHEQECDSPAPQRLLEVRAAQAASSPAPSTPSQPRQSFSSYVESKASTRSCSSVEGTPSRKHSAPLYRESPPRRSEPAESRLAWWQKHRAQLQKIRHICVIYVLLDHLGLHDISYCISGKSDRLRSHWLESVLIAAASDRECARQMAATFDLKCFAEDLPFVWQVSSASAQTVLSICVELLLHVVTTPSIERIVFDVFEKHQDHVLEREQLQELFMSCVTRLYGQLNAILNRGREASGVDAFGSLVDEVVTTVFREEKFVAIRKRVKEELSDSTQSAERFFQWFIAQMRLSWVQYNERKASGMGLLWQAMIIIKPTQWQGTWVVDSSSYRARRPGGFTAQNTAPSVLTVLGWVTALRRWMALEISVDEKTCYLRSVLARTSQNGTKLILDGRERVCNVFPDGLVTTFGDDGAVAHGDYVGHGSADSPELFWEMYSPSRQEETVRLERVSVRVTIKPDVRERSAVVRLRLSTASHRSSTQDSFATLPSADRHAVYRSVEWTAVMDAQITFHRIR</sequence>
<dbReference type="Proteomes" id="UP000794436">
    <property type="component" value="Unassembled WGS sequence"/>
</dbReference>
<feature type="compositionally biased region" description="Low complexity" evidence="1">
    <location>
        <begin position="274"/>
        <end position="293"/>
    </location>
</feature>
<evidence type="ECO:0000256" key="1">
    <source>
        <dbReference type="SAM" id="MobiDB-lite"/>
    </source>
</evidence>
<name>A0A8K1FKN3_PYTOL</name>
<feature type="compositionally biased region" description="Polar residues" evidence="1">
    <location>
        <begin position="294"/>
        <end position="312"/>
    </location>
</feature>
<dbReference type="AlphaFoldDB" id="A0A8K1FKN3"/>
<accession>A0A8K1FKN3</accession>
<gene>
    <name evidence="2" type="ORF">Poli38472_012421</name>
</gene>
<feature type="compositionally biased region" description="Acidic residues" evidence="1">
    <location>
        <begin position="222"/>
        <end position="254"/>
    </location>
</feature>
<evidence type="ECO:0000313" key="3">
    <source>
        <dbReference type="Proteomes" id="UP000794436"/>
    </source>
</evidence>
<protein>
    <submittedName>
        <fullName evidence="2">Uncharacterized protein</fullName>
    </submittedName>
</protein>
<proteinExistence type="predicted"/>
<evidence type="ECO:0000313" key="2">
    <source>
        <dbReference type="EMBL" id="TMW67305.1"/>
    </source>
</evidence>
<dbReference type="EMBL" id="SPLM01000005">
    <property type="protein sequence ID" value="TMW67305.1"/>
    <property type="molecule type" value="Genomic_DNA"/>
</dbReference>